<comment type="caution">
    <text evidence="1">The sequence shown here is derived from an EMBL/GenBank/DDBJ whole genome shotgun (WGS) entry which is preliminary data.</text>
</comment>
<dbReference type="GO" id="GO:0031462">
    <property type="term" value="C:Cul2-RING ubiquitin ligase complex"/>
    <property type="evidence" value="ECO:0007669"/>
    <property type="project" value="TreeGrafter"/>
</dbReference>
<dbReference type="GO" id="GO:1990756">
    <property type="term" value="F:ubiquitin-like ligase-substrate adaptor activity"/>
    <property type="evidence" value="ECO:0007669"/>
    <property type="project" value="TreeGrafter"/>
</dbReference>
<dbReference type="InterPro" id="IPR042476">
    <property type="entry name" value="APPBP2"/>
</dbReference>
<dbReference type="EMBL" id="VSRR010007959">
    <property type="protein sequence ID" value="MPC47850.1"/>
    <property type="molecule type" value="Genomic_DNA"/>
</dbReference>
<gene>
    <name evidence="1" type="primary">Appbp2</name>
    <name evidence="1" type="ORF">E2C01_041609</name>
</gene>
<dbReference type="Gene3D" id="1.25.40.10">
    <property type="entry name" value="Tetratricopeptide repeat domain"/>
    <property type="match status" value="1"/>
</dbReference>
<dbReference type="GO" id="GO:0006886">
    <property type="term" value="P:intracellular protein transport"/>
    <property type="evidence" value="ECO:0007669"/>
    <property type="project" value="InterPro"/>
</dbReference>
<dbReference type="InterPro" id="IPR011990">
    <property type="entry name" value="TPR-like_helical_dom_sf"/>
</dbReference>
<dbReference type="AlphaFoldDB" id="A0A5B7FJQ0"/>
<evidence type="ECO:0000313" key="2">
    <source>
        <dbReference type="Proteomes" id="UP000324222"/>
    </source>
</evidence>
<dbReference type="GO" id="GO:0043161">
    <property type="term" value="P:proteasome-mediated ubiquitin-dependent protein catabolic process"/>
    <property type="evidence" value="ECO:0007669"/>
    <property type="project" value="TreeGrafter"/>
</dbReference>
<reference evidence="1 2" key="1">
    <citation type="submission" date="2019-05" db="EMBL/GenBank/DDBJ databases">
        <title>Another draft genome of Portunus trituberculatus and its Hox gene families provides insights of decapod evolution.</title>
        <authorList>
            <person name="Jeong J.-H."/>
            <person name="Song I."/>
            <person name="Kim S."/>
            <person name="Choi T."/>
            <person name="Kim D."/>
            <person name="Ryu S."/>
            <person name="Kim W."/>
        </authorList>
    </citation>
    <scope>NUCLEOTIDE SEQUENCE [LARGE SCALE GENOMIC DNA]</scope>
    <source>
        <tissue evidence="1">Muscle</tissue>
    </source>
</reference>
<dbReference type="OrthoDB" id="7103806at2759"/>
<evidence type="ECO:0000313" key="1">
    <source>
        <dbReference type="EMBL" id="MPC47850.1"/>
    </source>
</evidence>
<dbReference type="PANTHER" id="PTHR46575">
    <property type="entry name" value="AMYLOID PROTEIN-BINDING PROTEIN 2"/>
    <property type="match status" value="1"/>
</dbReference>
<dbReference type="PANTHER" id="PTHR46575:SF1">
    <property type="entry name" value="AMYLOID PROTEIN-BINDING PROTEIN 2"/>
    <property type="match status" value="1"/>
</dbReference>
<dbReference type="SUPFAM" id="SSF48452">
    <property type="entry name" value="TPR-like"/>
    <property type="match status" value="1"/>
</dbReference>
<organism evidence="1 2">
    <name type="scientific">Portunus trituberculatus</name>
    <name type="common">Swimming crab</name>
    <name type="synonym">Neptunus trituberculatus</name>
    <dbReference type="NCBI Taxonomy" id="210409"/>
    <lineage>
        <taxon>Eukaryota</taxon>
        <taxon>Metazoa</taxon>
        <taxon>Ecdysozoa</taxon>
        <taxon>Arthropoda</taxon>
        <taxon>Crustacea</taxon>
        <taxon>Multicrustacea</taxon>
        <taxon>Malacostraca</taxon>
        <taxon>Eumalacostraca</taxon>
        <taxon>Eucarida</taxon>
        <taxon>Decapoda</taxon>
        <taxon>Pleocyemata</taxon>
        <taxon>Brachyura</taxon>
        <taxon>Eubrachyura</taxon>
        <taxon>Portunoidea</taxon>
        <taxon>Portunidae</taxon>
        <taxon>Portuninae</taxon>
        <taxon>Portunus</taxon>
    </lineage>
</organism>
<accession>A0A5B7FJQ0</accession>
<proteinExistence type="predicted"/>
<dbReference type="Proteomes" id="UP000324222">
    <property type="component" value="Unassembled WGS sequence"/>
</dbReference>
<keyword evidence="2" id="KW-1185">Reference proteome</keyword>
<protein>
    <submittedName>
        <fullName evidence="1">Amyloid protein-binding protein 2</fullName>
    </submittedName>
</protein>
<sequence>MWHLSLQLRVTYYHAAGWGVEIPTELLFFIVSLRVWKSTVRIQKTILSVNKATENICWLPEGNDHEKKKHINTDFRLTAVPEVRADLTHRETQQTTMASASVLKWFPEALYYSALNVVVHHYKNIRHELRIFPPSVQFDILFKALMDQALGHHSTKISSVISQAYVDRCNQEALTDKQRDSLVLHGLAISAFLAEAGWLPDAEVILTSCQNLLADSSDPLQKTRALECCHRLLHVQNGYCRFEEAEHTYNQAMVLVKQLQGMGASPNLASLYSEFSTLYMLRSNYAEAYSWSVKALQSLVANFPKPPLIDVLRQSAKACVLKREFKKARLLIRQVCYLSSFTEDLNFIEYSC</sequence>
<name>A0A5B7FJQ0_PORTR</name>